<evidence type="ECO:0000313" key="8">
    <source>
        <dbReference type="EMBL" id="KAF1759275.1"/>
    </source>
</evidence>
<evidence type="ECO:0000256" key="2">
    <source>
        <dbReference type="ARBA" id="ARBA00022692"/>
    </source>
</evidence>
<feature type="transmembrane region" description="Helical" evidence="5">
    <location>
        <begin position="172"/>
        <end position="194"/>
    </location>
</feature>
<dbReference type="PANTHER" id="PTHR18945">
    <property type="entry name" value="NEUROTRANSMITTER GATED ION CHANNEL"/>
    <property type="match status" value="1"/>
</dbReference>
<feature type="domain" description="Neurotransmitter-gated ion-channel ligand-binding" evidence="7">
    <location>
        <begin position="27"/>
        <end position="92"/>
    </location>
</feature>
<dbReference type="SUPFAM" id="SSF90112">
    <property type="entry name" value="Neurotransmitter-gated ion-channel transmembrane pore"/>
    <property type="match status" value="1"/>
</dbReference>
<dbReference type="Gene3D" id="1.20.58.390">
    <property type="entry name" value="Neurotransmitter-gated ion-channel transmembrane domain"/>
    <property type="match status" value="1"/>
</dbReference>
<gene>
    <name evidence="8" type="ORF">GCK72_015739</name>
</gene>
<dbReference type="RefSeq" id="XP_003099039.2">
    <property type="nucleotide sequence ID" value="XM_003098991.2"/>
</dbReference>
<dbReference type="GO" id="GO:0005230">
    <property type="term" value="F:extracellular ligand-gated monoatomic ion channel activity"/>
    <property type="evidence" value="ECO:0007669"/>
    <property type="project" value="InterPro"/>
</dbReference>
<dbReference type="GeneID" id="9817209"/>
<keyword evidence="2 5" id="KW-0812">Transmembrane</keyword>
<feature type="transmembrane region" description="Helical" evidence="5">
    <location>
        <begin position="94"/>
        <end position="119"/>
    </location>
</feature>
<sequence>MLSGSNYHLRLLHLNLLNMIDVFVVWQCGSWAYQSNIVNLVAAKEEIALEDFYDNQEWLLTDARLFNGTTRNVSAANESFSMVYMQLDLKRQSFYYVFNLVFPTTLVSLVAVVGFHAPINATGRRESKFRLGIMTLLSMSVMLLMLVGEMKFAMESVPGQRGSFSDVPLMGIYYMTLICIVSIATCTSSIFVHLEKFALRNPSWQSVPWYIRWLAAKKLFCCYVPKSFRYDKDDAYGRNNNVQAISLHSTPDRNVVKNLIPKEINFTEVNQDAPLHDVLEGTSAEKIQKVDLIVSLLREIISLKERIGASGQLAPYWERIISRAEKVSLSFYLFLITINVLMFLYPELWY</sequence>
<dbReference type="GO" id="GO:0004888">
    <property type="term" value="F:transmembrane signaling receptor activity"/>
    <property type="evidence" value="ECO:0007669"/>
    <property type="project" value="InterPro"/>
</dbReference>
<comment type="caution">
    <text evidence="8">The sequence shown here is derived from an EMBL/GenBank/DDBJ whole genome shotgun (WGS) entry which is preliminary data.</text>
</comment>
<dbReference type="AlphaFoldDB" id="A0A6A5GXM1"/>
<dbReference type="InterPro" id="IPR038050">
    <property type="entry name" value="Neuro_actylchol_rec"/>
</dbReference>
<dbReference type="GO" id="GO:0016020">
    <property type="term" value="C:membrane"/>
    <property type="evidence" value="ECO:0007669"/>
    <property type="project" value="UniProtKB-SubCell"/>
</dbReference>
<name>A0A6A5GXM1_CAERE</name>
<dbReference type="InterPro" id="IPR006202">
    <property type="entry name" value="Neur_chan_lig-bd"/>
</dbReference>
<keyword evidence="4 5" id="KW-0472">Membrane</keyword>
<dbReference type="CTD" id="9817209"/>
<dbReference type="FunFam" id="1.20.58.390:FF:000136">
    <property type="entry name" value="Ligand-Gated ion Channel"/>
    <property type="match status" value="1"/>
</dbReference>
<dbReference type="EMBL" id="WUAV01000004">
    <property type="protein sequence ID" value="KAF1759275.1"/>
    <property type="molecule type" value="Genomic_DNA"/>
</dbReference>
<accession>A0A6A5GXM1</accession>
<reference evidence="8 9" key="1">
    <citation type="submission" date="2019-12" db="EMBL/GenBank/DDBJ databases">
        <title>Chromosome-level assembly of the Caenorhabditis remanei genome.</title>
        <authorList>
            <person name="Teterina A.A."/>
            <person name="Willis J.H."/>
            <person name="Phillips P.C."/>
        </authorList>
    </citation>
    <scope>NUCLEOTIDE SEQUENCE [LARGE SCALE GENOMIC DNA]</scope>
    <source>
        <strain evidence="8 9">PX506</strain>
        <tissue evidence="8">Whole organism</tissue>
    </source>
</reference>
<feature type="transmembrane region" description="Helical" evidence="5">
    <location>
        <begin position="327"/>
        <end position="345"/>
    </location>
</feature>
<protein>
    <recommendedName>
        <fullName evidence="7">Neurotransmitter-gated ion-channel ligand-binding domain-containing protein</fullName>
    </recommendedName>
</protein>
<evidence type="ECO:0000259" key="7">
    <source>
        <dbReference type="Pfam" id="PF02931"/>
    </source>
</evidence>
<dbReference type="CDD" id="cd19051">
    <property type="entry name" value="LGIC_TM_cation"/>
    <property type="match status" value="1"/>
</dbReference>
<evidence type="ECO:0000256" key="6">
    <source>
        <dbReference type="SAM" id="SignalP"/>
    </source>
</evidence>
<keyword evidence="3 5" id="KW-1133">Transmembrane helix</keyword>
<dbReference type="SUPFAM" id="SSF63712">
    <property type="entry name" value="Nicotinic receptor ligand binding domain-like"/>
    <property type="match status" value="1"/>
</dbReference>
<dbReference type="KEGG" id="crq:GCK72_015739"/>
<evidence type="ECO:0000313" key="9">
    <source>
        <dbReference type="Proteomes" id="UP000483820"/>
    </source>
</evidence>
<dbReference type="Proteomes" id="UP000483820">
    <property type="component" value="Chromosome IV"/>
</dbReference>
<keyword evidence="6" id="KW-0732">Signal</keyword>
<evidence type="ECO:0000256" key="5">
    <source>
        <dbReference type="SAM" id="Phobius"/>
    </source>
</evidence>
<dbReference type="Pfam" id="PF02931">
    <property type="entry name" value="Neur_chan_LBD"/>
    <property type="match status" value="1"/>
</dbReference>
<evidence type="ECO:0000256" key="3">
    <source>
        <dbReference type="ARBA" id="ARBA00022989"/>
    </source>
</evidence>
<dbReference type="InterPro" id="IPR036734">
    <property type="entry name" value="Neur_chan_lig-bd_sf"/>
</dbReference>
<feature type="transmembrane region" description="Helical" evidence="5">
    <location>
        <begin position="131"/>
        <end position="152"/>
    </location>
</feature>
<dbReference type="InterPro" id="IPR006201">
    <property type="entry name" value="Neur_channel"/>
</dbReference>
<dbReference type="InterPro" id="IPR036719">
    <property type="entry name" value="Neuro-gated_channel_TM_sf"/>
</dbReference>
<evidence type="ECO:0000256" key="4">
    <source>
        <dbReference type="ARBA" id="ARBA00023136"/>
    </source>
</evidence>
<comment type="subcellular location">
    <subcellularLocation>
        <location evidence="1">Membrane</location>
        <topology evidence="1">Multi-pass membrane protein</topology>
    </subcellularLocation>
</comment>
<organism evidence="8 9">
    <name type="scientific">Caenorhabditis remanei</name>
    <name type="common">Caenorhabditis vulgaris</name>
    <dbReference type="NCBI Taxonomy" id="31234"/>
    <lineage>
        <taxon>Eukaryota</taxon>
        <taxon>Metazoa</taxon>
        <taxon>Ecdysozoa</taxon>
        <taxon>Nematoda</taxon>
        <taxon>Chromadorea</taxon>
        <taxon>Rhabditida</taxon>
        <taxon>Rhabditina</taxon>
        <taxon>Rhabditomorpha</taxon>
        <taxon>Rhabditoidea</taxon>
        <taxon>Rhabditidae</taxon>
        <taxon>Peloderinae</taxon>
        <taxon>Caenorhabditis</taxon>
    </lineage>
</organism>
<proteinExistence type="predicted"/>
<feature type="chain" id="PRO_5025643270" description="Neurotransmitter-gated ion-channel ligand-binding domain-containing protein" evidence="6">
    <location>
        <begin position="33"/>
        <end position="350"/>
    </location>
</feature>
<evidence type="ECO:0000256" key="1">
    <source>
        <dbReference type="ARBA" id="ARBA00004141"/>
    </source>
</evidence>
<feature type="signal peptide" evidence="6">
    <location>
        <begin position="1"/>
        <end position="32"/>
    </location>
</feature>